<dbReference type="PANTHER" id="PTHR21324">
    <property type="entry name" value="FASTING-INDUCIBLE INTEGRAL MEMBRANE PROTEIN TM6P1-RELATED"/>
    <property type="match status" value="1"/>
</dbReference>
<evidence type="ECO:0000313" key="7">
    <source>
        <dbReference type="EMBL" id="OJA16080.1"/>
    </source>
</evidence>
<keyword evidence="3 5" id="KW-1133">Transmembrane helix</keyword>
<dbReference type="Pfam" id="PF10277">
    <property type="entry name" value="Frag1"/>
    <property type="match status" value="1"/>
</dbReference>
<accession>A0A1J8QRL4</accession>
<keyword evidence="2 5" id="KW-0812">Transmembrane</keyword>
<evidence type="ECO:0000256" key="4">
    <source>
        <dbReference type="ARBA" id="ARBA00023136"/>
    </source>
</evidence>
<dbReference type="OrthoDB" id="10032492at2759"/>
<comment type="subcellular location">
    <subcellularLocation>
        <location evidence="1">Endomembrane system</location>
        <topology evidence="1">Multi-pass membrane protein</topology>
    </subcellularLocation>
</comment>
<evidence type="ECO:0000256" key="3">
    <source>
        <dbReference type="ARBA" id="ARBA00022989"/>
    </source>
</evidence>
<dbReference type="InterPro" id="IPR036259">
    <property type="entry name" value="MFS_trans_sf"/>
</dbReference>
<protein>
    <recommendedName>
        <fullName evidence="6">CWH43-like N-terminal domain-containing protein</fullName>
    </recommendedName>
</protein>
<dbReference type="Proteomes" id="UP000183567">
    <property type="component" value="Unassembled WGS sequence"/>
</dbReference>
<evidence type="ECO:0000259" key="6">
    <source>
        <dbReference type="Pfam" id="PF10277"/>
    </source>
</evidence>
<feature type="transmembrane region" description="Helical" evidence="5">
    <location>
        <begin position="46"/>
        <end position="71"/>
    </location>
</feature>
<dbReference type="AlphaFoldDB" id="A0A1J8QRL4"/>
<feature type="transmembrane region" description="Helical" evidence="5">
    <location>
        <begin position="124"/>
        <end position="145"/>
    </location>
</feature>
<feature type="transmembrane region" description="Helical" evidence="5">
    <location>
        <begin position="342"/>
        <end position="362"/>
    </location>
</feature>
<reference evidence="7 8" key="1">
    <citation type="submission" date="2016-03" db="EMBL/GenBank/DDBJ databases">
        <title>Comparative genomics of the ectomycorrhizal sister species Rhizopogon vinicolor and Rhizopogon vesiculosus (Basidiomycota: Boletales) reveals a divergence of the mating type B locus.</title>
        <authorList>
            <person name="Mujic A.B."/>
            <person name="Kuo A."/>
            <person name="Tritt A."/>
            <person name="Lipzen A."/>
            <person name="Chen C."/>
            <person name="Johnson J."/>
            <person name="Sharma A."/>
            <person name="Barry K."/>
            <person name="Grigoriev I.V."/>
            <person name="Spatafora J.W."/>
        </authorList>
    </citation>
    <scope>NUCLEOTIDE SEQUENCE [LARGE SCALE GENOMIC DNA]</scope>
    <source>
        <strain evidence="7 8">AM-OR11-056</strain>
    </source>
</reference>
<feature type="transmembrane region" description="Helical" evidence="5">
    <location>
        <begin position="276"/>
        <end position="299"/>
    </location>
</feature>
<dbReference type="GO" id="GO:0005886">
    <property type="term" value="C:plasma membrane"/>
    <property type="evidence" value="ECO:0007669"/>
    <property type="project" value="TreeGrafter"/>
</dbReference>
<keyword evidence="4 5" id="KW-0472">Membrane</keyword>
<feature type="transmembrane region" description="Helical" evidence="5">
    <location>
        <begin position="204"/>
        <end position="222"/>
    </location>
</feature>
<evidence type="ECO:0000313" key="8">
    <source>
        <dbReference type="Proteomes" id="UP000183567"/>
    </source>
</evidence>
<feature type="domain" description="CWH43-like N-terminal" evidence="6">
    <location>
        <begin position="153"/>
        <end position="363"/>
    </location>
</feature>
<dbReference type="GO" id="GO:0012505">
    <property type="term" value="C:endomembrane system"/>
    <property type="evidence" value="ECO:0007669"/>
    <property type="project" value="UniProtKB-SubCell"/>
</dbReference>
<keyword evidence="8" id="KW-1185">Reference proteome</keyword>
<comment type="caution">
    <text evidence="7">The sequence shown here is derived from an EMBL/GenBank/DDBJ whole genome shotgun (WGS) entry which is preliminary data.</text>
</comment>
<organism evidence="7 8">
    <name type="scientific">Rhizopogon vesiculosus</name>
    <dbReference type="NCBI Taxonomy" id="180088"/>
    <lineage>
        <taxon>Eukaryota</taxon>
        <taxon>Fungi</taxon>
        <taxon>Dikarya</taxon>
        <taxon>Basidiomycota</taxon>
        <taxon>Agaricomycotina</taxon>
        <taxon>Agaricomycetes</taxon>
        <taxon>Agaricomycetidae</taxon>
        <taxon>Boletales</taxon>
        <taxon>Suillineae</taxon>
        <taxon>Rhizopogonaceae</taxon>
        <taxon>Rhizopogon</taxon>
    </lineage>
</organism>
<dbReference type="InterPro" id="IPR050911">
    <property type="entry name" value="DRAM/TMEM150_Autophagy_Mod"/>
</dbReference>
<evidence type="ECO:0000256" key="5">
    <source>
        <dbReference type="SAM" id="Phobius"/>
    </source>
</evidence>
<evidence type="ECO:0000256" key="2">
    <source>
        <dbReference type="ARBA" id="ARBA00022692"/>
    </source>
</evidence>
<feature type="transmembrane region" description="Helical" evidence="5">
    <location>
        <begin position="311"/>
        <end position="336"/>
    </location>
</feature>
<dbReference type="InterPro" id="IPR019402">
    <property type="entry name" value="CWH43_N"/>
</dbReference>
<feature type="transmembrane region" description="Helical" evidence="5">
    <location>
        <begin position="242"/>
        <end position="264"/>
    </location>
</feature>
<name>A0A1J8QRL4_9AGAM</name>
<gene>
    <name evidence="7" type="ORF">AZE42_10928</name>
</gene>
<dbReference type="STRING" id="180088.A0A1J8QRL4"/>
<dbReference type="PANTHER" id="PTHR21324:SF2">
    <property type="entry name" value="EG:22E5.9 PROTEIN"/>
    <property type="match status" value="1"/>
</dbReference>
<feature type="transmembrane region" description="Helical" evidence="5">
    <location>
        <begin position="152"/>
        <end position="177"/>
    </location>
</feature>
<sequence length="406" mass="44534">MANLVGRVTSGYIAAFTGVPNLTIVATIASGILILGMIGLKSLASVVVLGVIYGYFSGVYIAMYVPLVATLTSDMSELGARMGICFCICGFGALIGAPISGALLGSNYTWWKPALFSGSVDLHHLPSVTVFPSIKSSAAMFGYHLSTQSHRLFVLVPLFTAFIWFATLLAMFLTWLISGRPKYVSQEGKVAYISDVGASFLKPLFAVGCCITGVGFFLSLVLERLLRHRGRLVPSMRRRERVLEVLAIIGSFIGMWGLILLSGFDTKHHTTLHRLFLLMFATGVILSVIFTVLEYYWLAQDYTDVCRLRRAYLAKAIIGGILIVLAIAFGFTLYYASNVGGVIEWIIGFGYTFYLLTFAYDLRMTKLTLRKEGGEMTERSQILQEIQDNQNGIPSGEEKAVGHTQV</sequence>
<dbReference type="EMBL" id="LVVM01002703">
    <property type="protein sequence ID" value="OJA16080.1"/>
    <property type="molecule type" value="Genomic_DNA"/>
</dbReference>
<feature type="transmembrane region" description="Helical" evidence="5">
    <location>
        <begin position="83"/>
        <end position="104"/>
    </location>
</feature>
<dbReference type="SUPFAM" id="SSF103473">
    <property type="entry name" value="MFS general substrate transporter"/>
    <property type="match status" value="1"/>
</dbReference>
<evidence type="ECO:0000256" key="1">
    <source>
        <dbReference type="ARBA" id="ARBA00004127"/>
    </source>
</evidence>
<feature type="transmembrane region" description="Helical" evidence="5">
    <location>
        <begin position="12"/>
        <end position="40"/>
    </location>
</feature>
<proteinExistence type="predicted"/>